<organism evidence="1">
    <name type="scientific">Arundo donax</name>
    <name type="common">Giant reed</name>
    <name type="synonym">Donax arundinaceus</name>
    <dbReference type="NCBI Taxonomy" id="35708"/>
    <lineage>
        <taxon>Eukaryota</taxon>
        <taxon>Viridiplantae</taxon>
        <taxon>Streptophyta</taxon>
        <taxon>Embryophyta</taxon>
        <taxon>Tracheophyta</taxon>
        <taxon>Spermatophyta</taxon>
        <taxon>Magnoliopsida</taxon>
        <taxon>Liliopsida</taxon>
        <taxon>Poales</taxon>
        <taxon>Poaceae</taxon>
        <taxon>PACMAD clade</taxon>
        <taxon>Arundinoideae</taxon>
        <taxon>Arundineae</taxon>
        <taxon>Arundo</taxon>
    </lineage>
</organism>
<dbReference type="EMBL" id="GBRH01169670">
    <property type="protein sequence ID" value="JAE28226.1"/>
    <property type="molecule type" value="Transcribed_RNA"/>
</dbReference>
<reference evidence="1" key="1">
    <citation type="submission" date="2014-09" db="EMBL/GenBank/DDBJ databases">
        <authorList>
            <person name="Magalhaes I.L.F."/>
            <person name="Oliveira U."/>
            <person name="Santos F.R."/>
            <person name="Vidigal T.H.D.A."/>
            <person name="Brescovit A.D."/>
            <person name="Santos A.J."/>
        </authorList>
    </citation>
    <scope>NUCLEOTIDE SEQUENCE</scope>
    <source>
        <tissue evidence="1">Shoot tissue taken approximately 20 cm above the soil surface</tissue>
    </source>
</reference>
<proteinExistence type="predicted"/>
<dbReference type="AlphaFoldDB" id="A0A0A9H051"/>
<protein>
    <submittedName>
        <fullName evidence="1">Uncharacterized protein</fullName>
    </submittedName>
</protein>
<reference evidence="1" key="2">
    <citation type="journal article" date="2015" name="Data Brief">
        <title>Shoot transcriptome of the giant reed, Arundo donax.</title>
        <authorList>
            <person name="Barrero R.A."/>
            <person name="Guerrero F.D."/>
            <person name="Moolhuijzen P."/>
            <person name="Goolsby J.A."/>
            <person name="Tidwell J."/>
            <person name="Bellgard S.E."/>
            <person name="Bellgard M.I."/>
        </authorList>
    </citation>
    <scope>NUCLEOTIDE SEQUENCE</scope>
    <source>
        <tissue evidence="1">Shoot tissue taken approximately 20 cm above the soil surface</tissue>
    </source>
</reference>
<evidence type="ECO:0000313" key="1">
    <source>
        <dbReference type="EMBL" id="JAE28226.1"/>
    </source>
</evidence>
<accession>A0A0A9H051</accession>
<name>A0A0A9H051_ARUDO</name>
<sequence length="48" mass="5773">MPLQSLSYVLYRVPEFYIRATRTNTSMIHHEADLKNISISEHKHFLHF</sequence>